<organism evidence="1 2">
    <name type="scientific">Nephila pilipes</name>
    <name type="common">Giant wood spider</name>
    <name type="synonym">Nephila maculata</name>
    <dbReference type="NCBI Taxonomy" id="299642"/>
    <lineage>
        <taxon>Eukaryota</taxon>
        <taxon>Metazoa</taxon>
        <taxon>Ecdysozoa</taxon>
        <taxon>Arthropoda</taxon>
        <taxon>Chelicerata</taxon>
        <taxon>Arachnida</taxon>
        <taxon>Araneae</taxon>
        <taxon>Araneomorphae</taxon>
        <taxon>Entelegynae</taxon>
        <taxon>Araneoidea</taxon>
        <taxon>Nephilidae</taxon>
        <taxon>Nephila</taxon>
    </lineage>
</organism>
<proteinExistence type="predicted"/>
<name>A0A8X6UKJ0_NEPPI</name>
<accession>A0A8X6UKJ0</accession>
<protein>
    <submittedName>
        <fullName evidence="1">Uncharacterized protein</fullName>
    </submittedName>
</protein>
<evidence type="ECO:0000313" key="2">
    <source>
        <dbReference type="Proteomes" id="UP000887013"/>
    </source>
</evidence>
<dbReference type="EMBL" id="BMAW01132707">
    <property type="protein sequence ID" value="GFU44534.1"/>
    <property type="molecule type" value="Genomic_DNA"/>
</dbReference>
<reference evidence="1" key="1">
    <citation type="submission" date="2020-08" db="EMBL/GenBank/DDBJ databases">
        <title>Multicomponent nature underlies the extraordinary mechanical properties of spider dragline silk.</title>
        <authorList>
            <person name="Kono N."/>
            <person name="Nakamura H."/>
            <person name="Mori M."/>
            <person name="Yoshida Y."/>
            <person name="Ohtoshi R."/>
            <person name="Malay A.D."/>
            <person name="Moran D.A.P."/>
            <person name="Tomita M."/>
            <person name="Numata K."/>
            <person name="Arakawa K."/>
        </authorList>
    </citation>
    <scope>NUCLEOTIDE SEQUENCE</scope>
</reference>
<dbReference type="Proteomes" id="UP000887013">
    <property type="component" value="Unassembled WGS sequence"/>
</dbReference>
<evidence type="ECO:0000313" key="1">
    <source>
        <dbReference type="EMBL" id="GFU44534.1"/>
    </source>
</evidence>
<gene>
    <name evidence="1" type="ORF">NPIL_304711</name>
</gene>
<keyword evidence="2" id="KW-1185">Reference proteome</keyword>
<dbReference type="AlphaFoldDB" id="A0A8X6UKJ0"/>
<sequence length="168" mass="19143">MALFAVLPAQPRMLRRRAFKRVRREQHAWRSHSRFAICWLYLLPKYGKSLSKARRFWAKKVSVSNSAMQLDVPLPANGIMRLRFGCMFCVKAEAASATEKRWRASCCHGQCAYSVRNTDRMVAKRGSQTIWTPKGKAGFRSPALATLATKIGMTNLQVKSSFVEKFPE</sequence>
<comment type="caution">
    <text evidence="1">The sequence shown here is derived from an EMBL/GenBank/DDBJ whole genome shotgun (WGS) entry which is preliminary data.</text>
</comment>